<feature type="transmembrane region" description="Helical" evidence="1">
    <location>
        <begin position="6"/>
        <end position="27"/>
    </location>
</feature>
<dbReference type="AlphaFoldDB" id="A0A397VEQ9"/>
<evidence type="ECO:0000256" key="1">
    <source>
        <dbReference type="SAM" id="Phobius"/>
    </source>
</evidence>
<accession>A0A397VEQ9</accession>
<reference evidence="2 3" key="1">
    <citation type="submission" date="2018-06" db="EMBL/GenBank/DDBJ databases">
        <title>Comparative genomics reveals the genomic features of Rhizophagus irregularis, R. cerebriforme, R. diaphanum and Gigaspora rosea, and their symbiotic lifestyle signature.</title>
        <authorList>
            <person name="Morin E."/>
            <person name="San Clemente H."/>
            <person name="Chen E.C.H."/>
            <person name="De La Providencia I."/>
            <person name="Hainaut M."/>
            <person name="Kuo A."/>
            <person name="Kohler A."/>
            <person name="Murat C."/>
            <person name="Tang N."/>
            <person name="Roy S."/>
            <person name="Loubradou J."/>
            <person name="Henrissat B."/>
            <person name="Grigoriev I.V."/>
            <person name="Corradi N."/>
            <person name="Roux C."/>
            <person name="Martin F.M."/>
        </authorList>
    </citation>
    <scope>NUCLEOTIDE SEQUENCE [LARGE SCALE GENOMIC DNA]</scope>
    <source>
        <strain evidence="2 3">DAOM 194757</strain>
    </source>
</reference>
<keyword evidence="3" id="KW-1185">Reference proteome</keyword>
<proteinExistence type="predicted"/>
<organism evidence="2 3">
    <name type="scientific">Gigaspora rosea</name>
    <dbReference type="NCBI Taxonomy" id="44941"/>
    <lineage>
        <taxon>Eukaryota</taxon>
        <taxon>Fungi</taxon>
        <taxon>Fungi incertae sedis</taxon>
        <taxon>Mucoromycota</taxon>
        <taxon>Glomeromycotina</taxon>
        <taxon>Glomeromycetes</taxon>
        <taxon>Diversisporales</taxon>
        <taxon>Gigasporaceae</taxon>
        <taxon>Gigaspora</taxon>
    </lineage>
</organism>
<evidence type="ECO:0000313" key="3">
    <source>
        <dbReference type="Proteomes" id="UP000266673"/>
    </source>
</evidence>
<gene>
    <name evidence="2" type="ORF">C2G38_2080722</name>
</gene>
<name>A0A397VEQ9_9GLOM</name>
<sequence length="57" mass="7067">MTTCVFAYVIKFLVIMDFTNMVMIFFFDTYRRRKIRRNVSLFYASWSVRVRRDDPSR</sequence>
<keyword evidence="1" id="KW-0812">Transmembrane</keyword>
<keyword evidence="1" id="KW-0472">Membrane</keyword>
<dbReference type="Proteomes" id="UP000266673">
    <property type="component" value="Unassembled WGS sequence"/>
</dbReference>
<dbReference type="EMBL" id="QKWP01000415">
    <property type="protein sequence ID" value="RIB20472.1"/>
    <property type="molecule type" value="Genomic_DNA"/>
</dbReference>
<comment type="caution">
    <text evidence="2">The sequence shown here is derived from an EMBL/GenBank/DDBJ whole genome shotgun (WGS) entry which is preliminary data.</text>
</comment>
<keyword evidence="1" id="KW-1133">Transmembrane helix</keyword>
<protein>
    <submittedName>
        <fullName evidence="2">Uncharacterized protein</fullName>
    </submittedName>
</protein>
<evidence type="ECO:0000313" key="2">
    <source>
        <dbReference type="EMBL" id="RIB20472.1"/>
    </source>
</evidence>